<evidence type="ECO:0000313" key="5">
    <source>
        <dbReference type="Proteomes" id="UP000325315"/>
    </source>
</evidence>
<dbReference type="AlphaFoldDB" id="A0A5B6V4T1"/>
<dbReference type="InterPro" id="IPR036885">
    <property type="entry name" value="SWIB_MDM2_dom_sf"/>
</dbReference>
<dbReference type="Proteomes" id="UP000325315">
    <property type="component" value="Unassembled WGS sequence"/>
</dbReference>
<dbReference type="SUPFAM" id="SSF117281">
    <property type="entry name" value="Kelch motif"/>
    <property type="match status" value="1"/>
</dbReference>
<dbReference type="GO" id="GO:0005829">
    <property type="term" value="C:cytosol"/>
    <property type="evidence" value="ECO:0007669"/>
    <property type="project" value="TreeGrafter"/>
</dbReference>
<keyword evidence="5" id="KW-1185">Reference proteome</keyword>
<proteinExistence type="predicted"/>
<organism evidence="4 5">
    <name type="scientific">Gossypium australe</name>
    <dbReference type="NCBI Taxonomy" id="47621"/>
    <lineage>
        <taxon>Eukaryota</taxon>
        <taxon>Viridiplantae</taxon>
        <taxon>Streptophyta</taxon>
        <taxon>Embryophyta</taxon>
        <taxon>Tracheophyta</taxon>
        <taxon>Spermatophyta</taxon>
        <taxon>Magnoliopsida</taxon>
        <taxon>eudicotyledons</taxon>
        <taxon>Gunneridae</taxon>
        <taxon>Pentapetalae</taxon>
        <taxon>rosids</taxon>
        <taxon>malvids</taxon>
        <taxon>Malvales</taxon>
        <taxon>Malvaceae</taxon>
        <taxon>Malvoideae</taxon>
        <taxon>Gossypium</taxon>
    </lineage>
</organism>
<dbReference type="InterPro" id="IPR003121">
    <property type="entry name" value="SWIB_MDM2_domain"/>
</dbReference>
<dbReference type="PANTHER" id="PTHR46122">
    <property type="entry name" value="GALACTOSE OXIDASE/KELCH REPEAT PROTEIN-RELATED"/>
    <property type="match status" value="1"/>
</dbReference>
<reference evidence="5" key="1">
    <citation type="journal article" date="2019" name="Plant Biotechnol. J.">
        <title>Genome sequencing of the Australian wild diploid species Gossypium australe highlights disease resistance and delayed gland morphogenesis.</title>
        <authorList>
            <person name="Cai Y."/>
            <person name="Cai X."/>
            <person name="Wang Q."/>
            <person name="Wang P."/>
            <person name="Zhang Y."/>
            <person name="Cai C."/>
            <person name="Xu Y."/>
            <person name="Wang K."/>
            <person name="Zhou Z."/>
            <person name="Wang C."/>
            <person name="Geng S."/>
            <person name="Li B."/>
            <person name="Dong Q."/>
            <person name="Hou Y."/>
            <person name="Wang H."/>
            <person name="Ai P."/>
            <person name="Liu Z."/>
            <person name="Yi F."/>
            <person name="Sun M."/>
            <person name="An G."/>
            <person name="Cheng J."/>
            <person name="Zhang Y."/>
            <person name="Shi Q."/>
            <person name="Xie Y."/>
            <person name="Shi X."/>
            <person name="Chang Y."/>
            <person name="Huang F."/>
            <person name="Chen Y."/>
            <person name="Hong S."/>
            <person name="Mi L."/>
            <person name="Sun Q."/>
            <person name="Zhang L."/>
            <person name="Zhou B."/>
            <person name="Peng R."/>
            <person name="Zhang X."/>
            <person name="Liu F."/>
        </authorList>
    </citation>
    <scope>NUCLEOTIDE SEQUENCE [LARGE SCALE GENOMIC DNA]</scope>
    <source>
        <strain evidence="5">cv. PA1801</strain>
    </source>
</reference>
<dbReference type="Pfam" id="PF01344">
    <property type="entry name" value="Kelch_1"/>
    <property type="match status" value="2"/>
</dbReference>
<evidence type="ECO:0000313" key="4">
    <source>
        <dbReference type="EMBL" id="KAA3464165.1"/>
    </source>
</evidence>
<name>A0A5B6V4T1_9ROSI</name>
<dbReference type="InterPro" id="IPR015915">
    <property type="entry name" value="Kelch-typ_b-propeller"/>
</dbReference>
<dbReference type="InterPro" id="IPR006652">
    <property type="entry name" value="Kelch_1"/>
</dbReference>
<dbReference type="PANTHER" id="PTHR46122:SF5">
    <property type="entry name" value="F-BOX DOMAIN-CONTAINING PROTEIN"/>
    <property type="match status" value="1"/>
</dbReference>
<keyword evidence="2" id="KW-0677">Repeat</keyword>
<dbReference type="FunFam" id="2.120.10.80:FF:000007">
    <property type="entry name" value="F-box/kelch-repeat protein SKIP11"/>
    <property type="match status" value="1"/>
</dbReference>
<dbReference type="Gene3D" id="2.120.10.80">
    <property type="entry name" value="Kelch-type beta propeller"/>
    <property type="match status" value="1"/>
</dbReference>
<dbReference type="OrthoDB" id="10263741at2759"/>
<comment type="caution">
    <text evidence="4">The sequence shown here is derived from an EMBL/GenBank/DDBJ whole genome shotgun (WGS) entry which is preliminary data.</text>
</comment>
<dbReference type="Pfam" id="PF02201">
    <property type="entry name" value="SWIB"/>
    <property type="match status" value="1"/>
</dbReference>
<evidence type="ECO:0000259" key="3">
    <source>
        <dbReference type="Pfam" id="PF02201"/>
    </source>
</evidence>
<gene>
    <name evidence="4" type="ORF">EPI10_008453</name>
</gene>
<dbReference type="EMBL" id="SMMG02000008">
    <property type="protein sequence ID" value="KAA3464165.1"/>
    <property type="molecule type" value="Genomic_DNA"/>
</dbReference>
<dbReference type="Gene3D" id="1.10.245.10">
    <property type="entry name" value="SWIB/MDM2 domain"/>
    <property type="match status" value="1"/>
</dbReference>
<sequence length="739" mass="84047">MAEESCSDPSDLRSQDVDYSYVPELSDELESLILARFPRSEHWKLYLLNKHFSDLLKSGELNKIRKEIGFKESSIFMSPSGQNCWWACDRLFKSCRKLPELPSLDICFINGDKESVCAGSHLIVSGRETFGSVVWRFELETGKWFKGPSMIDPRCLFASATCGAFAFVAGGIGMDTRVSNSAEKYNPETKSWELLPRMHQKRKLCSGCFMDNKFYVIGGRDEHNNQLTCGEAYDKDNNTWEWIPDMLKDDSTDTQPAAAAAAMSLQSPPLVAVVNNELYCLETSCNEVRVYMKSCKTWKNLGKVPVRADLHEGWGVAFKSLGNELLVIGFSSSVSSGGNDSGMTIYTCSPRPESDDLKWRRVEGCEDRLNFFLLNCSVMVFAEIAWVGLLCSECYRFWWLFDIFSVWKLCILTVGFQAQYQLSQPRPLRKLVFALHVYPGRASAKRILQKPLVCPPDVPMTNTMPPLRTMEFTPLHIERSRSFLRNNDRKDWKPFFQNLPCIPNFWSSRNEVTISLDQGLYPNNHIIKWEHARSPAPHEVLGIEVDTCPRTFAAIWHYVKARKLQNPNDPSFFSGFNQSPVEFVNALIEPQSMDLKLVAREASQSAEKLQIRILQPTMNFFPSLIGDEEARAAIVGNILENGLLKPSEEVIDATLSFLCRLHRIRYGKLGEGCIYGPLRKGLRQGIEITRMKKKDIQPVILQDALRGQAIGFSVRIGMYEKWNNVEAYLSLERPIIGTR</sequence>
<evidence type="ECO:0000256" key="2">
    <source>
        <dbReference type="ARBA" id="ARBA00022737"/>
    </source>
</evidence>
<dbReference type="InterPro" id="IPR052439">
    <property type="entry name" value="F-box/Kelch-repeat"/>
</dbReference>
<accession>A0A5B6V4T1</accession>
<protein>
    <submittedName>
        <fullName evidence="4">F-box/kelch-repeat protein</fullName>
    </submittedName>
</protein>
<keyword evidence="1" id="KW-0880">Kelch repeat</keyword>
<feature type="domain" description="DM2" evidence="3">
    <location>
        <begin position="535"/>
        <end position="572"/>
    </location>
</feature>
<dbReference type="GO" id="GO:0005634">
    <property type="term" value="C:nucleus"/>
    <property type="evidence" value="ECO:0007669"/>
    <property type="project" value="UniProtKB-ARBA"/>
</dbReference>
<dbReference type="SMART" id="SM00612">
    <property type="entry name" value="Kelch"/>
    <property type="match status" value="3"/>
</dbReference>
<dbReference type="SUPFAM" id="SSF47592">
    <property type="entry name" value="SWIB/MDM2 domain"/>
    <property type="match status" value="1"/>
</dbReference>
<evidence type="ECO:0000256" key="1">
    <source>
        <dbReference type="ARBA" id="ARBA00022441"/>
    </source>
</evidence>